<gene>
    <name evidence="1" type="ORF">S01H4_61891</name>
</gene>
<name>X1F1G3_9ZZZZ</name>
<feature type="non-terminal residue" evidence="1">
    <location>
        <position position="165"/>
    </location>
</feature>
<proteinExistence type="predicted"/>
<dbReference type="AlphaFoldDB" id="X1F1G3"/>
<sequence>AARSAKEQIANRYPPSARAFDAYLKGEQAFRVGTADAYREARSRFGDAQIVAGFDLARIREADAMMALIAIEPPTAAAGLTAALKAVSLILDQAGLGEYPSAELYAARLRLANLLDQFDPQSSATGEQRREWFELAVTLKPNYAEPYRLFSDYLARAGKPMRLMC</sequence>
<feature type="non-terminal residue" evidence="1">
    <location>
        <position position="1"/>
    </location>
</feature>
<protein>
    <submittedName>
        <fullName evidence="1">Uncharacterized protein</fullName>
    </submittedName>
</protein>
<accession>X1F1G3</accession>
<comment type="caution">
    <text evidence="1">The sequence shown here is derived from an EMBL/GenBank/DDBJ whole genome shotgun (WGS) entry which is preliminary data.</text>
</comment>
<reference evidence="1" key="1">
    <citation type="journal article" date="2014" name="Front. Microbiol.">
        <title>High frequency of phylogenetically diverse reductive dehalogenase-homologous genes in deep subseafloor sedimentary metagenomes.</title>
        <authorList>
            <person name="Kawai M."/>
            <person name="Futagami T."/>
            <person name="Toyoda A."/>
            <person name="Takaki Y."/>
            <person name="Nishi S."/>
            <person name="Hori S."/>
            <person name="Arai W."/>
            <person name="Tsubouchi T."/>
            <person name="Morono Y."/>
            <person name="Uchiyama I."/>
            <person name="Ito T."/>
            <person name="Fujiyama A."/>
            <person name="Inagaki F."/>
            <person name="Takami H."/>
        </authorList>
    </citation>
    <scope>NUCLEOTIDE SEQUENCE</scope>
    <source>
        <strain evidence="1">Expedition CK06-06</strain>
    </source>
</reference>
<organism evidence="1">
    <name type="scientific">marine sediment metagenome</name>
    <dbReference type="NCBI Taxonomy" id="412755"/>
    <lineage>
        <taxon>unclassified sequences</taxon>
        <taxon>metagenomes</taxon>
        <taxon>ecological metagenomes</taxon>
    </lineage>
</organism>
<dbReference type="EMBL" id="BART01036800">
    <property type="protein sequence ID" value="GAH14648.1"/>
    <property type="molecule type" value="Genomic_DNA"/>
</dbReference>
<evidence type="ECO:0000313" key="1">
    <source>
        <dbReference type="EMBL" id="GAH14648.1"/>
    </source>
</evidence>